<gene>
    <name evidence="2" type="ORF">HZA66_05425</name>
</gene>
<dbReference type="EMBL" id="JACRJB010000014">
    <property type="protein sequence ID" value="MBI5128862.1"/>
    <property type="molecule type" value="Genomic_DNA"/>
</dbReference>
<keyword evidence="1" id="KW-0812">Transmembrane</keyword>
<feature type="transmembrane region" description="Helical" evidence="1">
    <location>
        <begin position="74"/>
        <end position="100"/>
    </location>
</feature>
<sequence length="144" mass="14811">MVLGILLNFAGLGVICWAMFRLAVFALPFFVGVIAGFYALQIGAGPLGAIAAGIMLSAFALVLGQYAFATARSATVRVLVGTLFVLPAVVAGYQLALGLADFGMVPTEWQRAFAVLGAVVIGGTALARIRPFSVPLPSESVHAA</sequence>
<evidence type="ECO:0000256" key="1">
    <source>
        <dbReference type="SAM" id="Phobius"/>
    </source>
</evidence>
<comment type="caution">
    <text evidence="2">The sequence shown here is derived from an EMBL/GenBank/DDBJ whole genome shotgun (WGS) entry which is preliminary data.</text>
</comment>
<evidence type="ECO:0000313" key="3">
    <source>
        <dbReference type="Proteomes" id="UP000782519"/>
    </source>
</evidence>
<feature type="transmembrane region" description="Helical" evidence="1">
    <location>
        <begin position="12"/>
        <end position="40"/>
    </location>
</feature>
<feature type="transmembrane region" description="Helical" evidence="1">
    <location>
        <begin position="112"/>
        <end position="129"/>
    </location>
</feature>
<feature type="transmembrane region" description="Helical" evidence="1">
    <location>
        <begin position="47"/>
        <end position="68"/>
    </location>
</feature>
<organism evidence="2 3">
    <name type="scientific">Rhodopseudomonas palustris</name>
    <dbReference type="NCBI Taxonomy" id="1076"/>
    <lineage>
        <taxon>Bacteria</taxon>
        <taxon>Pseudomonadati</taxon>
        <taxon>Pseudomonadota</taxon>
        <taxon>Alphaproteobacteria</taxon>
        <taxon>Hyphomicrobiales</taxon>
        <taxon>Nitrobacteraceae</taxon>
        <taxon>Rhodopseudomonas</taxon>
    </lineage>
</organism>
<proteinExistence type="predicted"/>
<reference evidence="2" key="1">
    <citation type="submission" date="2020-07" db="EMBL/GenBank/DDBJ databases">
        <title>Huge and variable diversity of episymbiotic CPR bacteria and DPANN archaea in groundwater ecosystems.</title>
        <authorList>
            <person name="He C.Y."/>
            <person name="Keren R."/>
            <person name="Whittaker M."/>
            <person name="Farag I.F."/>
            <person name="Doudna J."/>
            <person name="Cate J.H.D."/>
            <person name="Banfield J.F."/>
        </authorList>
    </citation>
    <scope>NUCLEOTIDE SEQUENCE</scope>
    <source>
        <strain evidence="2">NC_groundwater_1818_Pr3_B-0.1um_66_35</strain>
    </source>
</reference>
<keyword evidence="1" id="KW-0472">Membrane</keyword>
<evidence type="ECO:0000313" key="2">
    <source>
        <dbReference type="EMBL" id="MBI5128862.1"/>
    </source>
</evidence>
<name>A0A933RV73_RHOPL</name>
<dbReference type="Proteomes" id="UP000782519">
    <property type="component" value="Unassembled WGS sequence"/>
</dbReference>
<accession>A0A933RV73</accession>
<dbReference type="AlphaFoldDB" id="A0A933RV73"/>
<keyword evidence="1" id="KW-1133">Transmembrane helix</keyword>
<protein>
    <submittedName>
        <fullName evidence="2">Uncharacterized protein</fullName>
    </submittedName>
</protein>